<gene>
    <name evidence="7" type="ORF">DLD77_00430</name>
</gene>
<feature type="signal peptide" evidence="5">
    <location>
        <begin position="1"/>
        <end position="18"/>
    </location>
</feature>
<keyword evidence="4" id="KW-0676">Redox-active center</keyword>
<evidence type="ECO:0000256" key="5">
    <source>
        <dbReference type="SAM" id="SignalP"/>
    </source>
</evidence>
<organism evidence="7 8">
    <name type="scientific">Chitinophaga alhagiae</name>
    <dbReference type="NCBI Taxonomy" id="2203219"/>
    <lineage>
        <taxon>Bacteria</taxon>
        <taxon>Pseudomonadati</taxon>
        <taxon>Bacteroidota</taxon>
        <taxon>Chitinophagia</taxon>
        <taxon>Chitinophagales</taxon>
        <taxon>Chitinophagaceae</taxon>
        <taxon>Chitinophaga</taxon>
    </lineage>
</organism>
<dbReference type="InterPro" id="IPR013740">
    <property type="entry name" value="Redoxin"/>
</dbReference>
<evidence type="ECO:0000256" key="3">
    <source>
        <dbReference type="ARBA" id="ARBA00023157"/>
    </source>
</evidence>
<dbReference type="SUPFAM" id="SSF52833">
    <property type="entry name" value="Thioredoxin-like"/>
    <property type="match status" value="1"/>
</dbReference>
<evidence type="ECO:0000256" key="2">
    <source>
        <dbReference type="ARBA" id="ARBA00022748"/>
    </source>
</evidence>
<feature type="chain" id="PRO_5046928882" description="Thioredoxin domain-containing protein" evidence="5">
    <location>
        <begin position="19"/>
        <end position="455"/>
    </location>
</feature>
<dbReference type="PROSITE" id="PS51352">
    <property type="entry name" value="THIOREDOXIN_2"/>
    <property type="match status" value="1"/>
</dbReference>
<dbReference type="InterPro" id="IPR013766">
    <property type="entry name" value="Thioredoxin_domain"/>
</dbReference>
<protein>
    <recommendedName>
        <fullName evidence="6">Thioredoxin domain-containing protein</fullName>
    </recommendedName>
</protein>
<dbReference type="PANTHER" id="PTHR42852:SF6">
    <property type="entry name" value="THIOL:DISULFIDE INTERCHANGE PROTEIN DSBE"/>
    <property type="match status" value="1"/>
</dbReference>
<dbReference type="InterPro" id="IPR050553">
    <property type="entry name" value="Thioredoxin_ResA/DsbE_sf"/>
</dbReference>
<accession>A0ABN5LMF6</accession>
<name>A0ABN5LMF6_9BACT</name>
<evidence type="ECO:0000313" key="8">
    <source>
        <dbReference type="Proteomes" id="UP000246099"/>
    </source>
</evidence>
<sequence length="455" mass="51846">MHLIRLFFLLLFPVCTLAAPSVTIVKAVFPASPGKISIITYDPVTGEEVEYKAKKQGKTWVVSFPQLLPGDVLFRYGKKWTMLLLSPGDTLEITANEHGLRFSGVRGKTNEQLQAYRRELYGPDVYARGKALDSYIPDSSAASITAFLRQRSVRDSTVLANFIYQQQPDTLFCHWAWQSLRYELEERLLRYAAFKKYGVPAGWFDTAETLAAQPDSILPIARMMFVDEYSNYQLGEVINSGRNFVTYCRSWPAGTMRDMLLARYVYVFQDAALGFVLQPDMARIQQMLTHPVFMEYVRRVEKDVKADEGRGASLGEAKRLEKPGMGKDSILQKFIAPYAGKAVYIDVWATWCVPCREEMPASQQLRRRLEKDNVVFVYLCVGSPEKAWKSVVDKMGIRGEHFLLTQAEYDALRETYRLQGVPHYLVADRQGRVVHRNAPGPSDGRAEEMLRKLAE</sequence>
<dbReference type="CDD" id="cd02966">
    <property type="entry name" value="TlpA_like_family"/>
    <property type="match status" value="1"/>
</dbReference>
<keyword evidence="2" id="KW-0201">Cytochrome c-type biogenesis</keyword>
<keyword evidence="3" id="KW-1015">Disulfide bond</keyword>
<keyword evidence="5" id="KW-0732">Signal</keyword>
<dbReference type="PANTHER" id="PTHR42852">
    <property type="entry name" value="THIOL:DISULFIDE INTERCHANGE PROTEIN DSBE"/>
    <property type="match status" value="1"/>
</dbReference>
<dbReference type="Proteomes" id="UP000246099">
    <property type="component" value="Chromosome"/>
</dbReference>
<dbReference type="Gene3D" id="3.40.30.10">
    <property type="entry name" value="Glutaredoxin"/>
    <property type="match status" value="1"/>
</dbReference>
<keyword evidence="8" id="KW-1185">Reference proteome</keyword>
<feature type="domain" description="Thioredoxin" evidence="6">
    <location>
        <begin position="266"/>
        <end position="455"/>
    </location>
</feature>
<evidence type="ECO:0000259" key="6">
    <source>
        <dbReference type="PROSITE" id="PS51352"/>
    </source>
</evidence>
<comment type="subcellular location">
    <subcellularLocation>
        <location evidence="1">Cell envelope</location>
    </subcellularLocation>
</comment>
<dbReference type="EMBL" id="CP029600">
    <property type="protein sequence ID" value="AWO00279.1"/>
    <property type="molecule type" value="Genomic_DNA"/>
</dbReference>
<reference evidence="7 8" key="1">
    <citation type="submission" date="2018-05" db="EMBL/GenBank/DDBJ databases">
        <title>Chitinophaga sp. nov., isolated from rhizosphere soil of Alhagi.</title>
        <authorList>
            <person name="Liu Y."/>
        </authorList>
    </citation>
    <scope>NUCLEOTIDE SEQUENCE [LARGE SCALE GENOMIC DNA]</scope>
    <source>
        <strain evidence="7 8">T22</strain>
    </source>
</reference>
<dbReference type="RefSeq" id="WP_119075518.1">
    <property type="nucleotide sequence ID" value="NZ_CP029600.1"/>
</dbReference>
<proteinExistence type="predicted"/>
<dbReference type="InterPro" id="IPR036249">
    <property type="entry name" value="Thioredoxin-like_sf"/>
</dbReference>
<evidence type="ECO:0000313" key="7">
    <source>
        <dbReference type="EMBL" id="AWO00279.1"/>
    </source>
</evidence>
<dbReference type="Pfam" id="PF08534">
    <property type="entry name" value="Redoxin"/>
    <property type="match status" value="1"/>
</dbReference>
<evidence type="ECO:0000256" key="1">
    <source>
        <dbReference type="ARBA" id="ARBA00004196"/>
    </source>
</evidence>
<evidence type="ECO:0000256" key="4">
    <source>
        <dbReference type="ARBA" id="ARBA00023284"/>
    </source>
</evidence>